<dbReference type="EMBL" id="JACXLD010000001">
    <property type="protein sequence ID" value="MBD2858046.1"/>
    <property type="molecule type" value="Genomic_DNA"/>
</dbReference>
<comment type="caution">
    <text evidence="2">The sequence shown here is derived from an EMBL/GenBank/DDBJ whole genome shotgun (WGS) entry which is preliminary data.</text>
</comment>
<evidence type="ECO:0000313" key="3">
    <source>
        <dbReference type="Proteomes" id="UP000610558"/>
    </source>
</evidence>
<keyword evidence="3" id="KW-1185">Reference proteome</keyword>
<proteinExistence type="predicted"/>
<organism evidence="2 3">
    <name type="scientific">Spongiibacter pelagi</name>
    <dbReference type="NCBI Taxonomy" id="2760804"/>
    <lineage>
        <taxon>Bacteria</taxon>
        <taxon>Pseudomonadati</taxon>
        <taxon>Pseudomonadota</taxon>
        <taxon>Gammaproteobacteria</taxon>
        <taxon>Cellvibrionales</taxon>
        <taxon>Spongiibacteraceae</taxon>
        <taxon>Spongiibacter</taxon>
    </lineage>
</organism>
<dbReference type="SUPFAM" id="SSF54637">
    <property type="entry name" value="Thioesterase/thiol ester dehydrase-isomerase"/>
    <property type="match status" value="1"/>
</dbReference>
<dbReference type="Pfam" id="PF13279">
    <property type="entry name" value="4HBT_2"/>
    <property type="match status" value="1"/>
</dbReference>
<dbReference type="Proteomes" id="UP000610558">
    <property type="component" value="Unassembled WGS sequence"/>
</dbReference>
<sequence length="151" mass="17371">MKVDAPFDYPNPFLRDIEIQAEHIDGLGHVNNAVYVSWCQEAGWAHSVALDLDLASYKQLDAAMAIRHAEYDYTQAAYLGQRCKLATWLTGNDNRLSMERRFQLVHEDGHTLFRAKWQLICIRMSNGKPRRMPPEFIEQYGAAVITIESEQ</sequence>
<dbReference type="CDD" id="cd00586">
    <property type="entry name" value="4HBT"/>
    <property type="match status" value="1"/>
</dbReference>
<dbReference type="Gene3D" id="3.10.129.10">
    <property type="entry name" value="Hotdog Thioesterase"/>
    <property type="match status" value="1"/>
</dbReference>
<protein>
    <submittedName>
        <fullName evidence="2">Acyl-CoA thioesterase</fullName>
    </submittedName>
</protein>
<dbReference type="GO" id="GO:0047617">
    <property type="term" value="F:fatty acyl-CoA hydrolase activity"/>
    <property type="evidence" value="ECO:0007669"/>
    <property type="project" value="TreeGrafter"/>
</dbReference>
<dbReference type="PANTHER" id="PTHR31793">
    <property type="entry name" value="4-HYDROXYBENZOYL-COA THIOESTERASE FAMILY MEMBER"/>
    <property type="match status" value="1"/>
</dbReference>
<accession>A0A927GUW9</accession>
<dbReference type="AlphaFoldDB" id="A0A927GUW9"/>
<dbReference type="PANTHER" id="PTHR31793:SF37">
    <property type="entry name" value="ACYL-COA THIOESTER HYDROLASE YBGC"/>
    <property type="match status" value="1"/>
</dbReference>
<evidence type="ECO:0000313" key="2">
    <source>
        <dbReference type="EMBL" id="MBD2858046.1"/>
    </source>
</evidence>
<dbReference type="RefSeq" id="WP_190762419.1">
    <property type="nucleotide sequence ID" value="NZ_JACXLD010000001.1"/>
</dbReference>
<evidence type="ECO:0000256" key="1">
    <source>
        <dbReference type="ARBA" id="ARBA00022801"/>
    </source>
</evidence>
<gene>
    <name evidence="2" type="ORF">IB286_03430</name>
</gene>
<name>A0A927GUW9_9GAMM</name>
<dbReference type="InterPro" id="IPR050563">
    <property type="entry name" value="4-hydroxybenzoyl-CoA_TE"/>
</dbReference>
<keyword evidence="1" id="KW-0378">Hydrolase</keyword>
<reference evidence="2" key="1">
    <citation type="submission" date="2020-09" db="EMBL/GenBank/DDBJ databases">
        <authorList>
            <person name="Yoon J.-W."/>
        </authorList>
    </citation>
    <scope>NUCLEOTIDE SEQUENCE</scope>
    <source>
        <strain evidence="2">KMU-158</strain>
    </source>
</reference>
<dbReference type="InterPro" id="IPR029069">
    <property type="entry name" value="HotDog_dom_sf"/>
</dbReference>